<sequence length="129" mass="14866">MSRPLIQSISPFFIVSNVDQTITFYRDRLGFETRLQQPERDPFFALIGRDGAQFFVKAEKDVLPVPNHMRHRQLRWDAYVYAPDPDALAAEFANRGATFSEPLQDTHDGLRGFEISDPDGYVLFFGRPK</sequence>
<dbReference type="SUPFAM" id="SSF54593">
    <property type="entry name" value="Glyoxalase/Bleomycin resistance protein/Dihydroxybiphenyl dioxygenase"/>
    <property type="match status" value="1"/>
</dbReference>
<dbReference type="OrthoDB" id="9791602at2"/>
<keyword evidence="3" id="KW-1185">Reference proteome</keyword>
<name>A0A2Z5G272_9BACT</name>
<dbReference type="Gene3D" id="3.10.180.10">
    <property type="entry name" value="2,3-Dihydroxybiphenyl 1,2-Dioxygenase, domain 1"/>
    <property type="match status" value="1"/>
</dbReference>
<organism evidence="2 3">
    <name type="scientific">Acidisarcina polymorpha</name>
    <dbReference type="NCBI Taxonomy" id="2211140"/>
    <lineage>
        <taxon>Bacteria</taxon>
        <taxon>Pseudomonadati</taxon>
        <taxon>Acidobacteriota</taxon>
        <taxon>Terriglobia</taxon>
        <taxon>Terriglobales</taxon>
        <taxon>Acidobacteriaceae</taxon>
        <taxon>Acidisarcina</taxon>
    </lineage>
</organism>
<dbReference type="KEGG" id="abas:ACPOL_3841"/>
<protein>
    <recommendedName>
        <fullName evidence="1">VOC domain-containing protein</fullName>
    </recommendedName>
</protein>
<gene>
    <name evidence="2" type="ORF">ACPOL_3841</name>
</gene>
<feature type="domain" description="VOC" evidence="1">
    <location>
        <begin position="5"/>
        <end position="128"/>
    </location>
</feature>
<dbReference type="Proteomes" id="UP000253606">
    <property type="component" value="Chromosome"/>
</dbReference>
<dbReference type="EMBL" id="CP030840">
    <property type="protein sequence ID" value="AXC13120.1"/>
    <property type="molecule type" value="Genomic_DNA"/>
</dbReference>
<dbReference type="InterPro" id="IPR029068">
    <property type="entry name" value="Glyas_Bleomycin-R_OHBP_Dase"/>
</dbReference>
<evidence type="ECO:0000259" key="1">
    <source>
        <dbReference type="PROSITE" id="PS51819"/>
    </source>
</evidence>
<evidence type="ECO:0000313" key="2">
    <source>
        <dbReference type="EMBL" id="AXC13120.1"/>
    </source>
</evidence>
<reference evidence="2 3" key="1">
    <citation type="journal article" date="2018" name="Front. Microbiol.">
        <title>Hydrolytic Capabilities as a Key to Environmental Success: Chitinolytic and Cellulolytic Acidobacteria From Acidic Sub-arctic Soils and Boreal Peatlands.</title>
        <authorList>
            <person name="Belova S.E."/>
            <person name="Ravin N.V."/>
            <person name="Pankratov T.A."/>
            <person name="Rakitin A.L."/>
            <person name="Ivanova A.A."/>
            <person name="Beletsky A.V."/>
            <person name="Mardanov A.V."/>
            <person name="Sinninghe Damste J.S."/>
            <person name="Dedysh S.N."/>
        </authorList>
    </citation>
    <scope>NUCLEOTIDE SEQUENCE [LARGE SCALE GENOMIC DNA]</scope>
    <source>
        <strain evidence="2 3">SBC82</strain>
    </source>
</reference>
<dbReference type="PROSITE" id="PS51819">
    <property type="entry name" value="VOC"/>
    <property type="match status" value="1"/>
</dbReference>
<evidence type="ECO:0000313" key="3">
    <source>
        <dbReference type="Proteomes" id="UP000253606"/>
    </source>
</evidence>
<dbReference type="InterPro" id="IPR037523">
    <property type="entry name" value="VOC_core"/>
</dbReference>
<proteinExistence type="predicted"/>
<dbReference type="InterPro" id="IPR004360">
    <property type="entry name" value="Glyas_Fos-R_dOase_dom"/>
</dbReference>
<accession>A0A2Z5G272</accession>
<dbReference type="Pfam" id="PF00903">
    <property type="entry name" value="Glyoxalase"/>
    <property type="match status" value="1"/>
</dbReference>
<dbReference type="RefSeq" id="WP_114208193.1">
    <property type="nucleotide sequence ID" value="NZ_CP030840.1"/>
</dbReference>
<dbReference type="AlphaFoldDB" id="A0A2Z5G272"/>